<evidence type="ECO:0000313" key="3">
    <source>
        <dbReference type="Proteomes" id="UP001527925"/>
    </source>
</evidence>
<feature type="compositionally biased region" description="Low complexity" evidence="1">
    <location>
        <begin position="155"/>
        <end position="174"/>
    </location>
</feature>
<evidence type="ECO:0000256" key="1">
    <source>
        <dbReference type="SAM" id="MobiDB-lite"/>
    </source>
</evidence>
<protein>
    <submittedName>
        <fullName evidence="2">Uncharacterized protein</fullName>
    </submittedName>
</protein>
<dbReference type="PROSITE" id="PS50096">
    <property type="entry name" value="IQ"/>
    <property type="match status" value="2"/>
</dbReference>
<organism evidence="2 3">
    <name type="scientific">Polyrhizophydium stewartii</name>
    <dbReference type="NCBI Taxonomy" id="2732419"/>
    <lineage>
        <taxon>Eukaryota</taxon>
        <taxon>Fungi</taxon>
        <taxon>Fungi incertae sedis</taxon>
        <taxon>Chytridiomycota</taxon>
        <taxon>Chytridiomycota incertae sedis</taxon>
        <taxon>Chytridiomycetes</taxon>
        <taxon>Rhizophydiales</taxon>
        <taxon>Rhizophydiales incertae sedis</taxon>
        <taxon>Polyrhizophydium</taxon>
    </lineage>
</organism>
<comment type="caution">
    <text evidence="2">The sequence shown here is derived from an EMBL/GenBank/DDBJ whole genome shotgun (WGS) entry which is preliminary data.</text>
</comment>
<dbReference type="Proteomes" id="UP001527925">
    <property type="component" value="Unassembled WGS sequence"/>
</dbReference>
<sequence length="607" mass="67819">MGRVTKIVRDRPRGSDGTVRAWAYRSSIADELLRLSDDDASAVPYDLVFRPRPRVIDDRSISSMSSSHHPLPQSYREQQNQEQQQHQQQQYLQHQHHHLAPQVMQLTLPLSQLALADQTRRRPDQPANGSAKRSSAPAMPLPYAAAQPFQQYAPYHQHPHQQQQAAQHSGPHAHFQVPRSPPFATLDRGFGQDDLGGPDGRRRAWQPEPAVAAPVHIDAGAQLPSSTAFVAHRHQVSAGTADFGRTRTLSKRASQPNFHTQTGGLMAPQAYSQQQDLSQQFSLQHDLAQQHAPLAPMMQSRQMLQMLQQPVSMPAAQMQMHLPASMPAPSHTIASQKPSRASQIIERELVALDGGLVPAQYQPRSGAESEEKLAAGSAETGDLAEMLHSSSEMFELPESESRLLDEYKAEIAGLVDLSSRVEKLQLQMKEVKQFMRSMTQMEEERLLPQIVQIQALMRGALVRKRLREQGVVFRRWTAADAETAQEAELDAETAAVRRLVAEIHASSKVERQSMESAAIKIQAAWRGCLTRSMHWPDFQIKVLAGMNRTRAQEIRELRSVVQELSQQDAERKREMDQLRSLVEQLMQRIPGSLPAPSSSADAGQPQS</sequence>
<accession>A0ABR4N2U3</accession>
<feature type="compositionally biased region" description="Low complexity" evidence="1">
    <location>
        <begin position="78"/>
        <end position="93"/>
    </location>
</feature>
<feature type="region of interest" description="Disordered" evidence="1">
    <location>
        <begin position="117"/>
        <end position="138"/>
    </location>
</feature>
<keyword evidence="3" id="KW-1185">Reference proteome</keyword>
<feature type="region of interest" description="Disordered" evidence="1">
    <location>
        <begin position="155"/>
        <end position="178"/>
    </location>
</feature>
<reference evidence="2 3" key="1">
    <citation type="submission" date="2023-09" db="EMBL/GenBank/DDBJ databases">
        <title>Pangenome analysis of Batrachochytrium dendrobatidis and related Chytrids.</title>
        <authorList>
            <person name="Yacoub M.N."/>
            <person name="Stajich J.E."/>
            <person name="James T.Y."/>
        </authorList>
    </citation>
    <scope>NUCLEOTIDE SEQUENCE [LARGE SCALE GENOMIC DNA]</scope>
    <source>
        <strain evidence="2 3">JEL0888</strain>
    </source>
</reference>
<dbReference type="EMBL" id="JADGIZ020000040">
    <property type="protein sequence ID" value="KAL2913872.1"/>
    <property type="molecule type" value="Genomic_DNA"/>
</dbReference>
<dbReference type="InterPro" id="IPR000048">
    <property type="entry name" value="IQ_motif_EF-hand-BS"/>
</dbReference>
<dbReference type="Pfam" id="PF00612">
    <property type="entry name" value="IQ"/>
    <property type="match status" value="1"/>
</dbReference>
<name>A0ABR4N2U3_9FUNG</name>
<evidence type="ECO:0000313" key="2">
    <source>
        <dbReference type="EMBL" id="KAL2913872.1"/>
    </source>
</evidence>
<feature type="region of interest" description="Disordered" evidence="1">
    <location>
        <begin position="58"/>
        <end position="96"/>
    </location>
</feature>
<gene>
    <name evidence="2" type="ORF">HK105_206606</name>
</gene>
<dbReference type="Gene3D" id="1.20.5.190">
    <property type="match status" value="1"/>
</dbReference>
<dbReference type="SMART" id="SM00015">
    <property type="entry name" value="IQ"/>
    <property type="match status" value="2"/>
</dbReference>
<proteinExistence type="predicted"/>